<organism evidence="2 3">
    <name type="scientific">Parastrongyloides trichosuri</name>
    <name type="common">Possum-specific nematode worm</name>
    <dbReference type="NCBI Taxonomy" id="131310"/>
    <lineage>
        <taxon>Eukaryota</taxon>
        <taxon>Metazoa</taxon>
        <taxon>Ecdysozoa</taxon>
        <taxon>Nematoda</taxon>
        <taxon>Chromadorea</taxon>
        <taxon>Rhabditida</taxon>
        <taxon>Tylenchina</taxon>
        <taxon>Panagrolaimomorpha</taxon>
        <taxon>Strongyloidoidea</taxon>
        <taxon>Strongyloididae</taxon>
        <taxon>Parastrongyloides</taxon>
    </lineage>
</organism>
<accession>A0A0N4ZI47</accession>
<protein>
    <submittedName>
        <fullName evidence="3">BTB domain-containing protein</fullName>
    </submittedName>
</protein>
<name>A0A0N4ZI47_PARTI</name>
<dbReference type="AlphaFoldDB" id="A0A0N4ZI47"/>
<reference evidence="3" key="1">
    <citation type="submission" date="2017-02" db="UniProtKB">
        <authorList>
            <consortium name="WormBaseParasite"/>
        </authorList>
    </citation>
    <scope>IDENTIFICATION</scope>
</reference>
<keyword evidence="2" id="KW-1185">Reference proteome</keyword>
<dbReference type="PROSITE" id="PS50097">
    <property type="entry name" value="BTB"/>
    <property type="match status" value="1"/>
</dbReference>
<evidence type="ECO:0000259" key="1">
    <source>
        <dbReference type="PROSITE" id="PS50097"/>
    </source>
</evidence>
<proteinExistence type="predicted"/>
<feature type="domain" description="BTB" evidence="1">
    <location>
        <begin position="232"/>
        <end position="303"/>
    </location>
</feature>
<dbReference type="Proteomes" id="UP000038045">
    <property type="component" value="Unplaced"/>
</dbReference>
<evidence type="ECO:0000313" key="2">
    <source>
        <dbReference type="Proteomes" id="UP000038045"/>
    </source>
</evidence>
<dbReference type="WBParaSite" id="PTRK_0000760100.1">
    <property type="protein sequence ID" value="PTRK_0000760100.1"/>
    <property type="gene ID" value="PTRK_0000760100"/>
</dbReference>
<dbReference type="InterPro" id="IPR000210">
    <property type="entry name" value="BTB/POZ_dom"/>
</dbReference>
<evidence type="ECO:0000313" key="3">
    <source>
        <dbReference type="WBParaSite" id="PTRK_0000760100.1"/>
    </source>
</evidence>
<sequence length="537" mass="62657">MDCQIKEVQEKINEADSLEKICNIIESKTISQNVLQYITVRKTFQQNLNYSSLTLQNPDNVTHSSISCTSGTFQNIPIETLISEISRSDKINRELPTYVGFIIENDTRQWSEDNKNELSKRYAGFAEFLLESFPSAKSLRISDAYDYNERNDFSIYVIEKLKSKNVEDISLMNIMNLIKYLKEHNVTKTNLFKEIPNLKKISLDIHVYETTKELEDIDEHIMKFVNCLKIHKNVILKLNVEDNIESKSVVLKILNTTFKTTIDVRIFLNTEWKENIITKNLEFTNDSLKIVRFMYAANIYITKVDDFTRLKLILTYAENLEALSVYVENDLLTDINSKFKNLKDANEYIKSFISFHATIGKLKKLSIYASIFFNDEADDFCMVNSPYEIFINNFIIIFPSTILSLSLSFIESLSGKFFNIISENFPSLHTLVFLNNCDVPGDCLFPLKNLRHFITHRDIKIAVPPWIEIVIYCYYDSESYNKINDNKSEEEANEFYFNLIGKRFNYSIRRKNSKDVSFVAFLSNIKDWNKITKLADE</sequence>